<dbReference type="GO" id="GO:0016020">
    <property type="term" value="C:membrane"/>
    <property type="evidence" value="ECO:0007669"/>
    <property type="project" value="UniProtKB-SubCell"/>
</dbReference>
<dbReference type="Proteomes" id="UP000316079">
    <property type="component" value="Unassembled WGS sequence"/>
</dbReference>
<dbReference type="AlphaFoldDB" id="A0A553MUR5"/>
<dbReference type="PROSITE" id="PS51225">
    <property type="entry name" value="MARVEL"/>
    <property type="match status" value="1"/>
</dbReference>
<evidence type="ECO:0000313" key="9">
    <source>
        <dbReference type="Proteomes" id="UP000316079"/>
    </source>
</evidence>
<dbReference type="OrthoDB" id="5982489at2759"/>
<dbReference type="STRING" id="623744.A0A553MUR5"/>
<dbReference type="PANTHER" id="PTHR22776:SF89">
    <property type="entry name" value="CKLF-LIKE MARVEL TRANSMEMBRANE DOMAIN-CONTAINING PROTEIN 7"/>
    <property type="match status" value="1"/>
</dbReference>
<organism evidence="8 9">
    <name type="scientific">Danionella cerebrum</name>
    <dbReference type="NCBI Taxonomy" id="2873325"/>
    <lineage>
        <taxon>Eukaryota</taxon>
        <taxon>Metazoa</taxon>
        <taxon>Chordata</taxon>
        <taxon>Craniata</taxon>
        <taxon>Vertebrata</taxon>
        <taxon>Euteleostomi</taxon>
        <taxon>Actinopterygii</taxon>
        <taxon>Neopterygii</taxon>
        <taxon>Teleostei</taxon>
        <taxon>Ostariophysi</taxon>
        <taxon>Cypriniformes</taxon>
        <taxon>Danionidae</taxon>
        <taxon>Danioninae</taxon>
        <taxon>Danionella</taxon>
    </lineage>
</organism>
<sequence length="257" mass="29191">MQKNFLKRSCATTWTDRFCGRSEITESRVLPIWTHLATPCRSLLSWCPASNHLSHAKRFNLKLVCFIVQIFLNSRQTFSEMPHTVVTTTSTTTTTSSSSNGGFCNIAYVRSFHGLLKISQVVTLLIAFLCVHCEPRWTDYSALRYFEVVTAWFLIVFLFFFLMYFFRLQSKIPCINWTLTEFLHYAVGGILVFIASIVVAVKSYGISALIAGSVFGFMATFLIAISIWTSYKVTCGSQPTGELVSSLSYYRKFEINI</sequence>
<protein>
    <recommendedName>
        <fullName evidence="7">MARVEL domain-containing protein</fullName>
    </recommendedName>
</protein>
<dbReference type="EMBL" id="SRMA01027252">
    <property type="protein sequence ID" value="TRY56931.1"/>
    <property type="molecule type" value="Genomic_DNA"/>
</dbReference>
<dbReference type="Pfam" id="PF01284">
    <property type="entry name" value="MARVEL"/>
    <property type="match status" value="1"/>
</dbReference>
<keyword evidence="3 6" id="KW-1133">Transmembrane helix</keyword>
<accession>A0A553MUR5</accession>
<evidence type="ECO:0000256" key="2">
    <source>
        <dbReference type="ARBA" id="ARBA00022692"/>
    </source>
</evidence>
<feature type="transmembrane region" description="Helical" evidence="6">
    <location>
        <begin position="145"/>
        <end position="166"/>
    </location>
</feature>
<feature type="transmembrane region" description="Helical" evidence="6">
    <location>
        <begin position="182"/>
        <end position="201"/>
    </location>
</feature>
<evidence type="ECO:0000256" key="5">
    <source>
        <dbReference type="PROSITE-ProRule" id="PRU00581"/>
    </source>
</evidence>
<dbReference type="PANTHER" id="PTHR22776">
    <property type="entry name" value="MARVEL-CONTAINING POTENTIAL LIPID RAFT-ASSOCIATED PROTEIN"/>
    <property type="match status" value="1"/>
</dbReference>
<evidence type="ECO:0000256" key="4">
    <source>
        <dbReference type="ARBA" id="ARBA00023136"/>
    </source>
</evidence>
<keyword evidence="2 5" id="KW-0812">Transmembrane</keyword>
<feature type="transmembrane region" description="Helical" evidence="6">
    <location>
        <begin position="208"/>
        <end position="228"/>
    </location>
</feature>
<comment type="caution">
    <text evidence="8">The sequence shown here is derived from an EMBL/GenBank/DDBJ whole genome shotgun (WGS) entry which is preliminary data.</text>
</comment>
<evidence type="ECO:0000256" key="3">
    <source>
        <dbReference type="ARBA" id="ARBA00022989"/>
    </source>
</evidence>
<gene>
    <name evidence="8" type="ORF">DNTS_020347</name>
</gene>
<evidence type="ECO:0000313" key="8">
    <source>
        <dbReference type="EMBL" id="TRY56931.1"/>
    </source>
</evidence>
<evidence type="ECO:0000259" key="7">
    <source>
        <dbReference type="PROSITE" id="PS51225"/>
    </source>
</evidence>
<reference evidence="8 9" key="1">
    <citation type="journal article" date="2019" name="Sci. Data">
        <title>Hybrid genome assembly and annotation of Danionella translucida.</title>
        <authorList>
            <person name="Kadobianskyi M."/>
            <person name="Schulze L."/>
            <person name="Schuelke M."/>
            <person name="Judkewitz B."/>
        </authorList>
    </citation>
    <scope>NUCLEOTIDE SEQUENCE [LARGE SCALE GENOMIC DNA]</scope>
    <source>
        <strain evidence="8 9">Bolton</strain>
    </source>
</reference>
<name>A0A553MUR5_9TELE</name>
<keyword evidence="4 5" id="KW-0472">Membrane</keyword>
<dbReference type="InterPro" id="IPR008253">
    <property type="entry name" value="Marvel"/>
</dbReference>
<evidence type="ECO:0000256" key="1">
    <source>
        <dbReference type="ARBA" id="ARBA00004141"/>
    </source>
</evidence>
<feature type="domain" description="MARVEL" evidence="7">
    <location>
        <begin position="108"/>
        <end position="235"/>
    </location>
</feature>
<evidence type="ECO:0000256" key="6">
    <source>
        <dbReference type="SAM" id="Phobius"/>
    </source>
</evidence>
<keyword evidence="9" id="KW-1185">Reference proteome</keyword>
<comment type="subcellular location">
    <subcellularLocation>
        <location evidence="1">Membrane</location>
        <topology evidence="1">Multi-pass membrane protein</topology>
    </subcellularLocation>
</comment>
<proteinExistence type="predicted"/>
<dbReference type="InterPro" id="IPR050578">
    <property type="entry name" value="MARVEL-CKLF_proteins"/>
</dbReference>